<accession>A0A9X7VX54</accession>
<protein>
    <submittedName>
        <fullName evidence="1">Uncharacterized protein</fullName>
    </submittedName>
</protein>
<evidence type="ECO:0000313" key="2">
    <source>
        <dbReference type="Proteomes" id="UP000663505"/>
    </source>
</evidence>
<dbReference type="AlphaFoldDB" id="A0A9X7VX54"/>
<dbReference type="KEGG" id="afx:JZ786_18630"/>
<gene>
    <name evidence="1" type="ORF">JZ786_18630</name>
</gene>
<dbReference type="RefSeq" id="WP_206655834.1">
    <property type="nucleotide sequence ID" value="NZ_CP071182.1"/>
</dbReference>
<name>A0A9X7VX54_9BACL</name>
<reference evidence="1 2" key="1">
    <citation type="submission" date="2021-02" db="EMBL/GenBank/DDBJ databases">
        <title>Alicyclobacillus curvatus sp. nov. and Alicyclobacillus mengziensis sp. nov., two acidophilic bacteria isolated from acid mine drainage.</title>
        <authorList>
            <person name="Huang Y."/>
        </authorList>
    </citation>
    <scope>NUCLEOTIDE SEQUENCE [LARGE SCALE GENOMIC DNA]</scope>
    <source>
        <strain evidence="1 2">S30H14</strain>
    </source>
</reference>
<sequence>MADINVVNESTIKITVGLEDAKAMVQEAAQDVSGYAKDIVTIYEKMPFFDYTDFCFYAYDSAKLFEWMLGTNPRQYHSFSLDAPDSFFYALYGGMGALYETAKASVDEKAASNI</sequence>
<dbReference type="Proteomes" id="UP000663505">
    <property type="component" value="Chromosome"/>
</dbReference>
<dbReference type="EMBL" id="CP071182">
    <property type="protein sequence ID" value="QSO46465.1"/>
    <property type="molecule type" value="Genomic_DNA"/>
</dbReference>
<keyword evidence="2" id="KW-1185">Reference proteome</keyword>
<proteinExistence type="predicted"/>
<organism evidence="1 2">
    <name type="scientific">Alicyclobacillus mengziensis</name>
    <dbReference type="NCBI Taxonomy" id="2931921"/>
    <lineage>
        <taxon>Bacteria</taxon>
        <taxon>Bacillati</taxon>
        <taxon>Bacillota</taxon>
        <taxon>Bacilli</taxon>
        <taxon>Bacillales</taxon>
        <taxon>Alicyclobacillaceae</taxon>
        <taxon>Alicyclobacillus</taxon>
    </lineage>
</organism>
<evidence type="ECO:0000313" key="1">
    <source>
        <dbReference type="EMBL" id="QSO46465.1"/>
    </source>
</evidence>